<dbReference type="Gene3D" id="3.90.180.10">
    <property type="entry name" value="Medium-chain alcohol dehydrogenases, catalytic domain"/>
    <property type="match status" value="1"/>
</dbReference>
<keyword evidence="1" id="KW-0521">NADP</keyword>
<evidence type="ECO:0000313" key="4">
    <source>
        <dbReference type="EMBL" id="MBB2170410.1"/>
    </source>
</evidence>
<feature type="domain" description="Enoyl reductase (ER)" evidence="3">
    <location>
        <begin position="15"/>
        <end position="329"/>
    </location>
</feature>
<dbReference type="RefSeq" id="WP_182987851.1">
    <property type="nucleotide sequence ID" value="NZ_JABEQD010000025.1"/>
</dbReference>
<comment type="caution">
    <text evidence="4">The sequence shown here is derived from an EMBL/GenBank/DDBJ whole genome shotgun (WGS) entry which is preliminary data.</text>
</comment>
<dbReference type="AlphaFoldDB" id="A0A7W4IWK9"/>
<dbReference type="InterPro" id="IPR020843">
    <property type="entry name" value="ER"/>
</dbReference>
<reference evidence="4 5" key="1">
    <citation type="submission" date="2020-04" db="EMBL/GenBank/DDBJ databases">
        <title>Description of novel Gluconacetobacter.</title>
        <authorList>
            <person name="Sombolestani A."/>
        </authorList>
    </citation>
    <scope>NUCLEOTIDE SEQUENCE [LARGE SCALE GENOMIC DNA]</scope>
    <source>
        <strain evidence="4 5">LMG 27801</strain>
    </source>
</reference>
<keyword evidence="2" id="KW-0560">Oxidoreductase</keyword>
<evidence type="ECO:0000256" key="1">
    <source>
        <dbReference type="ARBA" id="ARBA00022857"/>
    </source>
</evidence>
<accession>A0A7W4IWK9</accession>
<evidence type="ECO:0000259" key="3">
    <source>
        <dbReference type="SMART" id="SM00829"/>
    </source>
</evidence>
<dbReference type="EMBL" id="JABEQD010000025">
    <property type="protein sequence ID" value="MBB2170410.1"/>
    <property type="molecule type" value="Genomic_DNA"/>
</dbReference>
<evidence type="ECO:0000256" key="2">
    <source>
        <dbReference type="ARBA" id="ARBA00023002"/>
    </source>
</evidence>
<dbReference type="SMART" id="SM00829">
    <property type="entry name" value="PKS_ER"/>
    <property type="match status" value="1"/>
</dbReference>
<dbReference type="InterPro" id="IPR036291">
    <property type="entry name" value="NAD(P)-bd_dom_sf"/>
</dbReference>
<dbReference type="SUPFAM" id="SSF50129">
    <property type="entry name" value="GroES-like"/>
    <property type="match status" value="1"/>
</dbReference>
<gene>
    <name evidence="4" type="ORF">HLH36_19060</name>
</gene>
<dbReference type="GO" id="GO:0070402">
    <property type="term" value="F:NADPH binding"/>
    <property type="evidence" value="ECO:0007669"/>
    <property type="project" value="TreeGrafter"/>
</dbReference>
<dbReference type="PANTHER" id="PTHR48106:SF18">
    <property type="entry name" value="QUINONE OXIDOREDUCTASE PIG3"/>
    <property type="match status" value="1"/>
</dbReference>
<dbReference type="SUPFAM" id="SSF51735">
    <property type="entry name" value="NAD(P)-binding Rossmann-fold domains"/>
    <property type="match status" value="1"/>
</dbReference>
<protein>
    <submittedName>
        <fullName evidence="4">Zinc-binding dehydrogenase</fullName>
    </submittedName>
</protein>
<name>A0A7W4IWK9_9PROT</name>
<dbReference type="InterPro" id="IPR011032">
    <property type="entry name" value="GroES-like_sf"/>
</dbReference>
<organism evidence="4 5">
    <name type="scientific">Gluconacetobacter aggeris</name>
    <dbReference type="NCBI Taxonomy" id="1286186"/>
    <lineage>
        <taxon>Bacteria</taxon>
        <taxon>Pseudomonadati</taxon>
        <taxon>Pseudomonadota</taxon>
        <taxon>Alphaproteobacteria</taxon>
        <taxon>Acetobacterales</taxon>
        <taxon>Acetobacteraceae</taxon>
        <taxon>Gluconacetobacter</taxon>
    </lineage>
</organism>
<sequence>MKAICVTETRQLEVREVPTPTFLPDGHILVDIVASAINHGDKAFLSRPTITTGSKPSLYEIWGASSSGKVRAIGKDVPLEFAGRNVALYRSLTPSPHIVGLWSEQAVVPYTSALILPECVAVEDYSGSLVNAMTAYAFMEEMLSEGHKGLIVTAGASATGLAITAIARRNHIPLLALVRSEQAGEELRRFGVEHVLVTKSNDFESQFATISEQLSTTAVFDGVGGELITRIAPHLPTSSTVSFYGFLGGSIPISVPSVLFSAKKLTMKGFSNFNSRTVKDTQRLRAALTSLADIIVDPMFRTRPGKKFSLDQIAQAMAYEAEPGAKAILTSAS</sequence>
<dbReference type="GO" id="GO:0016651">
    <property type="term" value="F:oxidoreductase activity, acting on NAD(P)H"/>
    <property type="evidence" value="ECO:0007669"/>
    <property type="project" value="TreeGrafter"/>
</dbReference>
<keyword evidence="5" id="KW-1185">Reference proteome</keyword>
<proteinExistence type="predicted"/>
<evidence type="ECO:0000313" key="5">
    <source>
        <dbReference type="Proteomes" id="UP000559860"/>
    </source>
</evidence>
<dbReference type="PANTHER" id="PTHR48106">
    <property type="entry name" value="QUINONE OXIDOREDUCTASE PIG3-RELATED"/>
    <property type="match status" value="1"/>
</dbReference>
<dbReference type="Gene3D" id="3.40.50.720">
    <property type="entry name" value="NAD(P)-binding Rossmann-like Domain"/>
    <property type="match status" value="1"/>
</dbReference>
<dbReference type="Proteomes" id="UP000559860">
    <property type="component" value="Unassembled WGS sequence"/>
</dbReference>